<feature type="transmembrane region" description="Helical" evidence="6">
    <location>
        <begin position="97"/>
        <end position="115"/>
    </location>
</feature>
<feature type="transmembrane region" description="Helical" evidence="6">
    <location>
        <begin position="34"/>
        <end position="53"/>
    </location>
</feature>
<evidence type="ECO:0000256" key="6">
    <source>
        <dbReference type="SAM" id="Phobius"/>
    </source>
</evidence>
<dbReference type="GeneID" id="25567797"/>
<reference evidence="7 8" key="1">
    <citation type="submission" date="2010-05" db="EMBL/GenBank/DDBJ databases">
        <title>The Genome Sequence of Thecamonas trahens ATCC 50062.</title>
        <authorList>
            <consortium name="The Broad Institute Genome Sequencing Platform"/>
            <person name="Russ C."/>
            <person name="Cuomo C."/>
            <person name="Shea T."/>
            <person name="Young S.K."/>
            <person name="Zeng Q."/>
            <person name="Koehrsen M."/>
            <person name="Haas B."/>
            <person name="Borodovsky M."/>
            <person name="Guigo R."/>
            <person name="Alvarado L."/>
            <person name="Berlin A."/>
            <person name="Bochicchio J."/>
            <person name="Borenstein D."/>
            <person name="Chapman S."/>
            <person name="Chen Z."/>
            <person name="Freedman E."/>
            <person name="Gellesch M."/>
            <person name="Goldberg J."/>
            <person name="Griggs A."/>
            <person name="Gujja S."/>
            <person name="Heilman E."/>
            <person name="Heiman D."/>
            <person name="Hepburn T."/>
            <person name="Howarth C."/>
            <person name="Jen D."/>
            <person name="Larson L."/>
            <person name="Mehta T."/>
            <person name="Park D."/>
            <person name="Pearson M."/>
            <person name="Roberts A."/>
            <person name="Saif S."/>
            <person name="Shenoy N."/>
            <person name="Sisk P."/>
            <person name="Stolte C."/>
            <person name="Sykes S."/>
            <person name="Thomson T."/>
            <person name="Walk T."/>
            <person name="White J."/>
            <person name="Yandava C."/>
            <person name="Burger G."/>
            <person name="Gray M.W."/>
            <person name="Holland P.W.H."/>
            <person name="King N."/>
            <person name="Lang F.B.F."/>
            <person name="Roger A.J."/>
            <person name="Ruiz-Trillo I."/>
            <person name="Lander E."/>
            <person name="Nusbaum C."/>
        </authorList>
    </citation>
    <scope>NUCLEOTIDE SEQUENCE [LARGE SCALE GENOMIC DNA]</scope>
    <source>
        <strain evidence="7 8">ATCC 50062</strain>
    </source>
</reference>
<keyword evidence="5 6" id="KW-0472">Membrane</keyword>
<dbReference type="Pfam" id="PF03348">
    <property type="entry name" value="Serinc"/>
    <property type="match status" value="2"/>
</dbReference>
<evidence type="ECO:0000256" key="5">
    <source>
        <dbReference type="ARBA" id="ARBA00023136"/>
    </source>
</evidence>
<sequence length="411" mass="44183">MSGLLACCAFEAASCCLGIGCRCCCALLPFDKSTITRAVYLIEFLIVAFLAWIVSRWGEHLLSSFSVLKSTPVALFGIAAAYRLMFALAVLLHDGLWFGKVIVLVGLVIGFFYVPNSSLATIAWMALIGSAIFILLQLVLLVNFAHTWNESWLAKWRDAPDESNGWYYALLTVTGVAYLFALVLAIVLLAEFSGCATNVVFVVLNGLMGMAVSALSVSAAVQEANPASGLLQSSIVVAYSTYLVFSAILSFPPSSGCSEVSLSHFTTDASSDAQDTSFVFGVAFTLLSVVYSALRTSSQSDDIISSGTTSQHLINDDAERGQGEGSLPEFDDELDGVKYNYSFFHFVFACASLYVAMLVSNWAIISGDSSDVRVNTGSAAAWVKIVSSWLALILYGWSLMAPVCFPDRDFS</sequence>
<gene>
    <name evidence="7" type="ORF">AMSG_09308</name>
</gene>
<dbReference type="OrthoDB" id="5963193at2759"/>
<feature type="transmembrane region" description="Helical" evidence="6">
    <location>
        <begin position="166"/>
        <end position="190"/>
    </location>
</feature>
<protein>
    <submittedName>
        <fullName evidence="7">Membrane protein tms1d</fullName>
    </submittedName>
</protein>
<dbReference type="Proteomes" id="UP000054408">
    <property type="component" value="Unassembled WGS sequence"/>
</dbReference>
<dbReference type="EMBL" id="GL349479">
    <property type="protein sequence ID" value="KNC53221.1"/>
    <property type="molecule type" value="Genomic_DNA"/>
</dbReference>
<proteinExistence type="inferred from homology"/>
<dbReference type="STRING" id="461836.A0A0L0DMH4"/>
<keyword evidence="4 6" id="KW-1133">Transmembrane helix</keyword>
<keyword evidence="3 6" id="KW-0812">Transmembrane</keyword>
<dbReference type="PANTHER" id="PTHR10383">
    <property type="entry name" value="SERINE INCORPORATOR"/>
    <property type="match status" value="1"/>
</dbReference>
<comment type="similarity">
    <text evidence="2">Belongs to the TDE1 family.</text>
</comment>
<feature type="transmembrane region" description="Helical" evidence="6">
    <location>
        <begin position="343"/>
        <end position="365"/>
    </location>
</feature>
<evidence type="ECO:0000313" key="8">
    <source>
        <dbReference type="Proteomes" id="UP000054408"/>
    </source>
</evidence>
<dbReference type="GO" id="GO:0016020">
    <property type="term" value="C:membrane"/>
    <property type="evidence" value="ECO:0007669"/>
    <property type="project" value="UniProtKB-SubCell"/>
</dbReference>
<evidence type="ECO:0000313" key="7">
    <source>
        <dbReference type="EMBL" id="KNC53221.1"/>
    </source>
</evidence>
<dbReference type="RefSeq" id="XP_013754690.1">
    <property type="nucleotide sequence ID" value="XM_013899236.1"/>
</dbReference>
<feature type="transmembrane region" description="Helical" evidence="6">
    <location>
        <begin position="73"/>
        <end position="91"/>
    </location>
</feature>
<comment type="subcellular location">
    <subcellularLocation>
        <location evidence="1">Membrane</location>
        <topology evidence="1">Multi-pass membrane protein</topology>
    </subcellularLocation>
</comment>
<dbReference type="AlphaFoldDB" id="A0A0L0DMH4"/>
<organism evidence="7 8">
    <name type="scientific">Thecamonas trahens ATCC 50062</name>
    <dbReference type="NCBI Taxonomy" id="461836"/>
    <lineage>
        <taxon>Eukaryota</taxon>
        <taxon>Apusozoa</taxon>
        <taxon>Apusomonadida</taxon>
        <taxon>Apusomonadidae</taxon>
        <taxon>Thecamonas</taxon>
    </lineage>
</organism>
<feature type="transmembrane region" description="Helical" evidence="6">
    <location>
        <begin position="277"/>
        <end position="294"/>
    </location>
</feature>
<dbReference type="PANTHER" id="PTHR10383:SF9">
    <property type="entry name" value="SERINE INCORPORATOR, ISOFORM F"/>
    <property type="match status" value="1"/>
</dbReference>
<evidence type="ECO:0000256" key="2">
    <source>
        <dbReference type="ARBA" id="ARBA00006665"/>
    </source>
</evidence>
<dbReference type="InterPro" id="IPR005016">
    <property type="entry name" value="TDE1/TMS"/>
</dbReference>
<evidence type="ECO:0000256" key="3">
    <source>
        <dbReference type="ARBA" id="ARBA00022692"/>
    </source>
</evidence>
<name>A0A0L0DMH4_THETB</name>
<feature type="transmembrane region" description="Helical" evidence="6">
    <location>
        <begin position="122"/>
        <end position="146"/>
    </location>
</feature>
<feature type="transmembrane region" description="Helical" evidence="6">
    <location>
        <begin position="199"/>
        <end position="221"/>
    </location>
</feature>
<accession>A0A0L0DMH4</accession>
<feature type="transmembrane region" description="Helical" evidence="6">
    <location>
        <begin position="385"/>
        <end position="405"/>
    </location>
</feature>
<keyword evidence="8" id="KW-1185">Reference proteome</keyword>
<evidence type="ECO:0000256" key="1">
    <source>
        <dbReference type="ARBA" id="ARBA00004141"/>
    </source>
</evidence>
<dbReference type="eggNOG" id="KOG2592">
    <property type="taxonomic scope" value="Eukaryota"/>
</dbReference>
<dbReference type="OMA" id="DKHCNPL"/>
<evidence type="ECO:0000256" key="4">
    <source>
        <dbReference type="ARBA" id="ARBA00022989"/>
    </source>
</evidence>